<feature type="region of interest" description="Disordered" evidence="1">
    <location>
        <begin position="51"/>
        <end position="105"/>
    </location>
</feature>
<organism evidence="2 3">
    <name type="scientific">Plakobranchus ocellatus</name>
    <dbReference type="NCBI Taxonomy" id="259542"/>
    <lineage>
        <taxon>Eukaryota</taxon>
        <taxon>Metazoa</taxon>
        <taxon>Spiralia</taxon>
        <taxon>Lophotrochozoa</taxon>
        <taxon>Mollusca</taxon>
        <taxon>Gastropoda</taxon>
        <taxon>Heterobranchia</taxon>
        <taxon>Euthyneura</taxon>
        <taxon>Panpulmonata</taxon>
        <taxon>Sacoglossa</taxon>
        <taxon>Placobranchoidea</taxon>
        <taxon>Plakobranchidae</taxon>
        <taxon>Plakobranchus</taxon>
    </lineage>
</organism>
<evidence type="ECO:0000313" key="2">
    <source>
        <dbReference type="EMBL" id="GFO32461.1"/>
    </source>
</evidence>
<dbReference type="EMBL" id="BLXT01006630">
    <property type="protein sequence ID" value="GFO32461.1"/>
    <property type="molecule type" value="Genomic_DNA"/>
</dbReference>
<evidence type="ECO:0000313" key="3">
    <source>
        <dbReference type="Proteomes" id="UP000735302"/>
    </source>
</evidence>
<dbReference type="AlphaFoldDB" id="A0AAV4CLB6"/>
<evidence type="ECO:0000256" key="1">
    <source>
        <dbReference type="SAM" id="MobiDB-lite"/>
    </source>
</evidence>
<proteinExistence type="predicted"/>
<name>A0AAV4CLB6_9GAST</name>
<dbReference type="Proteomes" id="UP000735302">
    <property type="component" value="Unassembled WGS sequence"/>
</dbReference>
<feature type="compositionally biased region" description="Basic residues" evidence="1">
    <location>
        <begin position="66"/>
        <end position="82"/>
    </location>
</feature>
<accession>A0AAV4CLB6</accession>
<reference evidence="2 3" key="1">
    <citation type="journal article" date="2021" name="Elife">
        <title>Chloroplast acquisition without the gene transfer in kleptoplastic sea slugs, Plakobranchus ocellatus.</title>
        <authorList>
            <person name="Maeda T."/>
            <person name="Takahashi S."/>
            <person name="Yoshida T."/>
            <person name="Shimamura S."/>
            <person name="Takaki Y."/>
            <person name="Nagai Y."/>
            <person name="Toyoda A."/>
            <person name="Suzuki Y."/>
            <person name="Arimoto A."/>
            <person name="Ishii H."/>
            <person name="Satoh N."/>
            <person name="Nishiyama T."/>
            <person name="Hasebe M."/>
            <person name="Maruyama T."/>
            <person name="Minagawa J."/>
            <person name="Obokata J."/>
            <person name="Shigenobu S."/>
        </authorList>
    </citation>
    <scope>NUCLEOTIDE SEQUENCE [LARGE SCALE GENOMIC DNA]</scope>
</reference>
<comment type="caution">
    <text evidence="2">The sequence shown here is derived from an EMBL/GenBank/DDBJ whole genome shotgun (WGS) entry which is preliminary data.</text>
</comment>
<protein>
    <submittedName>
        <fullName evidence="2">Uncharacterized protein</fullName>
    </submittedName>
</protein>
<sequence>MRCGSLPTSFPNDCIVKNNDKNIESSWSFSNAPLMAQSLEHSPQNLKEIFRHDFKLSNAARPAKDAKKKRRRSRRKRRRMGSRKGERSGRRSRMRRRRKREEDGE</sequence>
<gene>
    <name evidence="2" type="ORF">PoB_005896600</name>
</gene>
<keyword evidence="3" id="KW-1185">Reference proteome</keyword>
<feature type="compositionally biased region" description="Basic residues" evidence="1">
    <location>
        <begin position="90"/>
        <end position="99"/>
    </location>
</feature>